<gene>
    <name evidence="3" type="ORF">NCTC11820_02166</name>
</gene>
<feature type="compositionally biased region" description="Basic residues" evidence="1">
    <location>
        <begin position="58"/>
        <end position="68"/>
    </location>
</feature>
<organism evidence="3 4">
    <name type="scientific">Mobiluncus curtisii</name>
    <dbReference type="NCBI Taxonomy" id="2051"/>
    <lineage>
        <taxon>Bacteria</taxon>
        <taxon>Bacillati</taxon>
        <taxon>Actinomycetota</taxon>
        <taxon>Actinomycetes</taxon>
        <taxon>Actinomycetales</taxon>
        <taxon>Actinomycetaceae</taxon>
        <taxon>Mobiluncus</taxon>
    </lineage>
</organism>
<dbReference type="SUPFAM" id="SSF51735">
    <property type="entry name" value="NAD(P)-binding Rossmann-fold domains"/>
    <property type="match status" value="1"/>
</dbReference>
<evidence type="ECO:0000256" key="1">
    <source>
        <dbReference type="SAM" id="MobiDB-lite"/>
    </source>
</evidence>
<name>A0A2X3BAT1_9ACTO</name>
<evidence type="ECO:0000313" key="3">
    <source>
        <dbReference type="EMBL" id="SQC02278.1"/>
    </source>
</evidence>
<dbReference type="Gene3D" id="3.40.50.720">
    <property type="entry name" value="NAD(P)-binding Rossmann-like Domain"/>
    <property type="match status" value="1"/>
</dbReference>
<dbReference type="GO" id="GO:0006813">
    <property type="term" value="P:potassium ion transport"/>
    <property type="evidence" value="ECO:0007669"/>
    <property type="project" value="InterPro"/>
</dbReference>
<dbReference type="AlphaFoldDB" id="A0A2X3BAT1"/>
<feature type="domain" description="RCK N-terminal" evidence="2">
    <location>
        <begin position="1"/>
        <end position="47"/>
    </location>
</feature>
<proteinExistence type="predicted"/>
<evidence type="ECO:0000259" key="2">
    <source>
        <dbReference type="Pfam" id="PF02254"/>
    </source>
</evidence>
<sequence>MGCGRVGTTLAKAIEDRGHTLAIIDNNTESFRRLYKNFQGQKLTGEGYDRNTPAPGWHRGRLRFRGGG</sequence>
<dbReference type="Proteomes" id="UP000250245">
    <property type="component" value="Unassembled WGS sequence"/>
</dbReference>
<dbReference type="InterPro" id="IPR003148">
    <property type="entry name" value="RCK_N"/>
</dbReference>
<evidence type="ECO:0000313" key="4">
    <source>
        <dbReference type="Proteomes" id="UP000250245"/>
    </source>
</evidence>
<feature type="region of interest" description="Disordered" evidence="1">
    <location>
        <begin position="45"/>
        <end position="68"/>
    </location>
</feature>
<dbReference type="InterPro" id="IPR036291">
    <property type="entry name" value="NAD(P)-bd_dom_sf"/>
</dbReference>
<accession>A0A2X3BAT1</accession>
<protein>
    <recommendedName>
        <fullName evidence="2">RCK N-terminal domain-containing protein</fullName>
    </recommendedName>
</protein>
<dbReference type="RefSeq" id="WP_252893402.1">
    <property type="nucleotide sequence ID" value="NZ_UASJ01000014.1"/>
</dbReference>
<dbReference type="EMBL" id="UASJ01000014">
    <property type="protein sequence ID" value="SQC02278.1"/>
    <property type="molecule type" value="Genomic_DNA"/>
</dbReference>
<dbReference type="Pfam" id="PF02254">
    <property type="entry name" value="TrkA_N"/>
    <property type="match status" value="1"/>
</dbReference>
<reference evidence="3 4" key="1">
    <citation type="submission" date="2018-06" db="EMBL/GenBank/DDBJ databases">
        <authorList>
            <consortium name="Pathogen Informatics"/>
            <person name="Doyle S."/>
        </authorList>
    </citation>
    <scope>NUCLEOTIDE SEQUENCE [LARGE SCALE GENOMIC DNA]</scope>
    <source>
        <strain evidence="3 4">NCTC11820</strain>
    </source>
</reference>